<dbReference type="FunFam" id="3.40.630.30:FF:000064">
    <property type="entry name" value="GNAT family acetyltransferase"/>
    <property type="match status" value="1"/>
</dbReference>
<dbReference type="AlphaFoldDB" id="A0A1G6Z7E1"/>
<feature type="domain" description="N-acetyltransferase" evidence="4">
    <location>
        <begin position="5"/>
        <end position="157"/>
    </location>
</feature>
<dbReference type="PANTHER" id="PTHR10545:SF29">
    <property type="entry name" value="GH14572P-RELATED"/>
    <property type="match status" value="1"/>
</dbReference>
<dbReference type="Gene3D" id="3.40.630.30">
    <property type="match status" value="1"/>
</dbReference>
<evidence type="ECO:0000256" key="3">
    <source>
        <dbReference type="ARBA" id="ARBA00023315"/>
    </source>
</evidence>
<dbReference type="InterPro" id="IPR000182">
    <property type="entry name" value="GNAT_dom"/>
</dbReference>
<keyword evidence="3 5" id="KW-0012">Acyltransferase</keyword>
<reference evidence="5 6" key="1">
    <citation type="submission" date="2016-10" db="EMBL/GenBank/DDBJ databases">
        <authorList>
            <person name="de Groot N.N."/>
        </authorList>
    </citation>
    <scope>NUCLEOTIDE SEQUENCE [LARGE SCALE GENOMIC DNA]</scope>
    <source>
        <strain evidence="5 6">DSM 20475</strain>
    </source>
</reference>
<organism evidence="5 6">
    <name type="scientific">Peptococcus niger</name>
    <dbReference type="NCBI Taxonomy" id="2741"/>
    <lineage>
        <taxon>Bacteria</taxon>
        <taxon>Bacillati</taxon>
        <taxon>Bacillota</taxon>
        <taxon>Clostridia</taxon>
        <taxon>Eubacteriales</taxon>
        <taxon>Peptococcaceae</taxon>
        <taxon>Peptococcus</taxon>
    </lineage>
</organism>
<dbReference type="OrthoDB" id="9792929at2"/>
<dbReference type="InterPro" id="IPR051016">
    <property type="entry name" value="Diverse_Substrate_AcTransf"/>
</dbReference>
<gene>
    <name evidence="5" type="ORF">SAMN04489866_11217</name>
</gene>
<dbReference type="InterPro" id="IPR016181">
    <property type="entry name" value="Acyl_CoA_acyltransferase"/>
</dbReference>
<dbReference type="Proteomes" id="UP000198995">
    <property type="component" value="Unassembled WGS sequence"/>
</dbReference>
<dbReference type="RefSeq" id="WP_091792223.1">
    <property type="nucleotide sequence ID" value="NZ_FNAF01000012.1"/>
</dbReference>
<keyword evidence="2 5" id="KW-0808">Transferase</keyword>
<accession>A0A1G6Z7E1</accession>
<evidence type="ECO:0000256" key="2">
    <source>
        <dbReference type="ARBA" id="ARBA00022679"/>
    </source>
</evidence>
<proteinExistence type="inferred from homology"/>
<dbReference type="CDD" id="cd04301">
    <property type="entry name" value="NAT_SF"/>
    <property type="match status" value="1"/>
</dbReference>
<dbReference type="STRING" id="2741.SAMN04489866_11217"/>
<dbReference type="PANTHER" id="PTHR10545">
    <property type="entry name" value="DIAMINE N-ACETYLTRANSFERASE"/>
    <property type="match status" value="1"/>
</dbReference>
<sequence length="159" mass="17814">MENKMTVRAATASDGPLMRDYMLKLGRYQKMEEHITAEPDQLAGLVASGQARAFFAVRDGQTVGFLFCYTVCSAFIGASGYYIDALYIDEGHRGEGIGRALMSRIAQECVAAGYGRLEWGCLDWNEPALAFYRKLGADLVQEMRIYRIHDEKIRKLALT</sequence>
<evidence type="ECO:0000256" key="1">
    <source>
        <dbReference type="ARBA" id="ARBA00008694"/>
    </source>
</evidence>
<evidence type="ECO:0000313" key="6">
    <source>
        <dbReference type="Proteomes" id="UP000198995"/>
    </source>
</evidence>
<dbReference type="PROSITE" id="PS51186">
    <property type="entry name" value="GNAT"/>
    <property type="match status" value="1"/>
</dbReference>
<dbReference type="GO" id="GO:0008080">
    <property type="term" value="F:N-acetyltransferase activity"/>
    <property type="evidence" value="ECO:0007669"/>
    <property type="project" value="TreeGrafter"/>
</dbReference>
<keyword evidence="6" id="KW-1185">Reference proteome</keyword>
<dbReference type="Pfam" id="PF00583">
    <property type="entry name" value="Acetyltransf_1"/>
    <property type="match status" value="1"/>
</dbReference>
<evidence type="ECO:0000313" key="5">
    <source>
        <dbReference type="EMBL" id="SDD98530.1"/>
    </source>
</evidence>
<dbReference type="SUPFAM" id="SSF55729">
    <property type="entry name" value="Acyl-CoA N-acyltransferases (Nat)"/>
    <property type="match status" value="1"/>
</dbReference>
<name>A0A1G6Z7E1_PEPNI</name>
<dbReference type="EMBL" id="FNAF01000012">
    <property type="protein sequence ID" value="SDD98530.1"/>
    <property type="molecule type" value="Genomic_DNA"/>
</dbReference>
<protein>
    <submittedName>
        <fullName evidence="5">L-amino acid N-acyltransferase YncA</fullName>
    </submittedName>
</protein>
<evidence type="ECO:0000259" key="4">
    <source>
        <dbReference type="PROSITE" id="PS51186"/>
    </source>
</evidence>
<comment type="similarity">
    <text evidence="1">Belongs to the acetyltransferase family.</text>
</comment>